<dbReference type="EMBL" id="BTGU01003405">
    <property type="protein sequence ID" value="GMN31791.1"/>
    <property type="molecule type" value="Genomic_DNA"/>
</dbReference>
<keyword evidence="7" id="KW-0472">Membrane</keyword>
<dbReference type="Gene3D" id="2.90.10.10">
    <property type="entry name" value="Bulb-type lectin domain"/>
    <property type="match status" value="1"/>
</dbReference>
<gene>
    <name evidence="10" type="ORF">TIFTF001_044622</name>
</gene>
<keyword evidence="7" id="KW-1133">Transmembrane helix</keyword>
<accession>A0AA87ZZK0</accession>
<dbReference type="FunFam" id="3.50.4.10:FF:000002">
    <property type="entry name" value="G-type lectin S-receptor-like serine/threonine-protein kinase"/>
    <property type="match status" value="1"/>
</dbReference>
<sequence length="485" mass="55020">MTPTKTKLFGERENRLGGFSQVCNVRKREEEREICLETGKNVDSISQFKSLTDGRTLVSKGGTFELGFFTPGNSKNRYLGIWYKNIPVQNVVWVANRCNPINNSSGSLIINSTGNVVLVSQNKSVVWSMSSTIQAEKPIVELLDSGNLVLRDEEDTNSENYLWQSFDYPSDTLLAGMKMGWDLRTGLKRRLSAWKSWDDPCPGDFTYGIEFDPKLHTFPEAYIRKGSAKFYRSGPWNGLRFSGSPEQKSNPLYGFDFVYNDDEVYYIYDLRNKTVISRIVMNETTSFRQRLTWIEANQSWRAYSSVPRDDCDKYGVCGVNANCFINENPICQCLRGFKPRSQEKWDLMDWSEGCLRNIPLSCKDKSTDGFIKFSGLKVPDTTHTWVNKSMNLKECKAKCLSNCSCMAYTNSDISGQGSGCVIWFGDLIDIRAFPTFGQDLFIRMQHSELGKADNKIRSTVIAVVVIGGVCGMLLLGYFICRRCSK</sequence>
<dbReference type="InterPro" id="IPR000858">
    <property type="entry name" value="S_locus_glycoprot_dom"/>
</dbReference>
<evidence type="ECO:0000256" key="4">
    <source>
        <dbReference type="ARBA" id="ARBA00023157"/>
    </source>
</evidence>
<dbReference type="Proteomes" id="UP001187192">
    <property type="component" value="Unassembled WGS sequence"/>
</dbReference>
<dbReference type="CDD" id="cd00028">
    <property type="entry name" value="B_lectin"/>
    <property type="match status" value="1"/>
</dbReference>
<protein>
    <submittedName>
        <fullName evidence="10">Uncharacterized protein</fullName>
    </submittedName>
</protein>
<keyword evidence="5" id="KW-0675">Receptor</keyword>
<evidence type="ECO:0000259" key="8">
    <source>
        <dbReference type="PROSITE" id="PS50927"/>
    </source>
</evidence>
<feature type="transmembrane region" description="Helical" evidence="7">
    <location>
        <begin position="460"/>
        <end position="480"/>
    </location>
</feature>
<feature type="non-terminal residue" evidence="10">
    <location>
        <position position="1"/>
    </location>
</feature>
<dbReference type="InterPro" id="IPR001480">
    <property type="entry name" value="Bulb-type_lectin_dom"/>
</dbReference>
<feature type="domain" description="Bulb-type lectin" evidence="8">
    <location>
        <begin position="42"/>
        <end position="163"/>
    </location>
</feature>
<evidence type="ECO:0000256" key="3">
    <source>
        <dbReference type="ARBA" id="ARBA00022729"/>
    </source>
</evidence>
<dbReference type="AlphaFoldDB" id="A0AA87ZZK0"/>
<dbReference type="InterPro" id="IPR036426">
    <property type="entry name" value="Bulb-type_lectin_dom_sf"/>
</dbReference>
<dbReference type="InterPro" id="IPR035446">
    <property type="entry name" value="SLSG/EP1"/>
</dbReference>
<dbReference type="SUPFAM" id="SSF51110">
    <property type="entry name" value="alpha-D-mannose-specific plant lectins"/>
    <property type="match status" value="1"/>
</dbReference>
<dbReference type="Pfam" id="PF01453">
    <property type="entry name" value="B_lectin"/>
    <property type="match status" value="1"/>
</dbReference>
<evidence type="ECO:0000259" key="9">
    <source>
        <dbReference type="PROSITE" id="PS50948"/>
    </source>
</evidence>
<dbReference type="CDD" id="cd01098">
    <property type="entry name" value="PAN_AP_plant"/>
    <property type="match status" value="1"/>
</dbReference>
<proteinExistence type="predicted"/>
<evidence type="ECO:0000256" key="7">
    <source>
        <dbReference type="SAM" id="Phobius"/>
    </source>
</evidence>
<keyword evidence="7" id="KW-0812">Transmembrane</keyword>
<evidence type="ECO:0000313" key="10">
    <source>
        <dbReference type="EMBL" id="GMN31791.1"/>
    </source>
</evidence>
<organism evidence="10 11">
    <name type="scientific">Ficus carica</name>
    <name type="common">Common fig</name>
    <dbReference type="NCBI Taxonomy" id="3494"/>
    <lineage>
        <taxon>Eukaryota</taxon>
        <taxon>Viridiplantae</taxon>
        <taxon>Streptophyta</taxon>
        <taxon>Embryophyta</taxon>
        <taxon>Tracheophyta</taxon>
        <taxon>Spermatophyta</taxon>
        <taxon>Magnoliopsida</taxon>
        <taxon>eudicotyledons</taxon>
        <taxon>Gunneridae</taxon>
        <taxon>Pentapetalae</taxon>
        <taxon>rosids</taxon>
        <taxon>fabids</taxon>
        <taxon>Rosales</taxon>
        <taxon>Moraceae</taxon>
        <taxon>Ficeae</taxon>
        <taxon>Ficus</taxon>
    </lineage>
</organism>
<dbReference type="SMART" id="SM00473">
    <property type="entry name" value="PAN_AP"/>
    <property type="match status" value="1"/>
</dbReference>
<evidence type="ECO:0000256" key="6">
    <source>
        <dbReference type="ARBA" id="ARBA00023180"/>
    </source>
</evidence>
<dbReference type="Pfam" id="PF00954">
    <property type="entry name" value="S_locus_glycop"/>
    <property type="match status" value="1"/>
</dbReference>
<evidence type="ECO:0000256" key="5">
    <source>
        <dbReference type="ARBA" id="ARBA00023170"/>
    </source>
</evidence>
<dbReference type="GO" id="GO:0048544">
    <property type="term" value="P:recognition of pollen"/>
    <property type="evidence" value="ECO:0007669"/>
    <property type="project" value="InterPro"/>
</dbReference>
<keyword evidence="3" id="KW-0732">Signal</keyword>
<evidence type="ECO:0000313" key="11">
    <source>
        <dbReference type="Proteomes" id="UP001187192"/>
    </source>
</evidence>
<dbReference type="PROSITE" id="PS50927">
    <property type="entry name" value="BULB_LECTIN"/>
    <property type="match status" value="1"/>
</dbReference>
<dbReference type="Gene3D" id="3.50.4.10">
    <property type="entry name" value="Hepatocyte Growth Factor"/>
    <property type="match status" value="1"/>
</dbReference>
<dbReference type="SMART" id="SM00108">
    <property type="entry name" value="B_lectin"/>
    <property type="match status" value="1"/>
</dbReference>
<dbReference type="InterPro" id="IPR003609">
    <property type="entry name" value="Pan_app"/>
</dbReference>
<keyword evidence="11" id="KW-1185">Reference proteome</keyword>
<keyword evidence="6" id="KW-0325">Glycoprotein</keyword>
<dbReference type="Pfam" id="PF08276">
    <property type="entry name" value="PAN_2"/>
    <property type="match status" value="1"/>
</dbReference>
<dbReference type="PROSITE" id="PS50948">
    <property type="entry name" value="PAN"/>
    <property type="match status" value="1"/>
</dbReference>
<keyword evidence="4" id="KW-1015">Disulfide bond</keyword>
<reference evidence="10" key="1">
    <citation type="submission" date="2023-07" db="EMBL/GenBank/DDBJ databases">
        <title>draft genome sequence of fig (Ficus carica).</title>
        <authorList>
            <person name="Takahashi T."/>
            <person name="Nishimura K."/>
        </authorList>
    </citation>
    <scope>NUCLEOTIDE SEQUENCE</scope>
</reference>
<name>A0AA87ZZK0_FICCA</name>
<evidence type="ECO:0000256" key="2">
    <source>
        <dbReference type="ARBA" id="ARBA00022553"/>
    </source>
</evidence>
<dbReference type="FunFam" id="2.90.10.10:FF:000001">
    <property type="entry name" value="G-type lectin S-receptor-like serine/threonine-protein kinase"/>
    <property type="match status" value="1"/>
</dbReference>
<feature type="domain" description="Apple" evidence="9">
    <location>
        <begin position="362"/>
        <end position="445"/>
    </location>
</feature>
<dbReference type="PANTHER" id="PTHR32444:SF234">
    <property type="entry name" value="RECEPTOR-LIKE SERINE_THREONINE-PROTEIN KINASE"/>
    <property type="match status" value="1"/>
</dbReference>
<evidence type="ECO:0000256" key="1">
    <source>
        <dbReference type="ARBA" id="ARBA00003061"/>
    </source>
</evidence>
<dbReference type="PANTHER" id="PTHR32444">
    <property type="entry name" value="BULB-TYPE LECTIN DOMAIN-CONTAINING PROTEIN"/>
    <property type="match status" value="1"/>
</dbReference>
<keyword evidence="2" id="KW-0597">Phosphoprotein</keyword>
<dbReference type="PIRSF" id="PIRSF002686">
    <property type="entry name" value="SLG"/>
    <property type="match status" value="1"/>
</dbReference>
<comment type="caution">
    <text evidence="10">The sequence shown here is derived from an EMBL/GenBank/DDBJ whole genome shotgun (WGS) entry which is preliminary data.</text>
</comment>
<comment type="function">
    <text evidence="1">Involved in sporophytic self-incompatibility system (the inability of flowering plants to achieve self-fertilization).</text>
</comment>